<keyword evidence="2" id="KW-1185">Reference proteome</keyword>
<dbReference type="AlphaFoldDB" id="A0AAV7UL56"/>
<name>A0AAV7UL56_PLEWA</name>
<proteinExistence type="predicted"/>
<protein>
    <submittedName>
        <fullName evidence="1">Uncharacterized protein</fullName>
    </submittedName>
</protein>
<gene>
    <name evidence="1" type="ORF">NDU88_006487</name>
</gene>
<evidence type="ECO:0000313" key="1">
    <source>
        <dbReference type="EMBL" id="KAJ1189745.1"/>
    </source>
</evidence>
<evidence type="ECO:0000313" key="2">
    <source>
        <dbReference type="Proteomes" id="UP001066276"/>
    </source>
</evidence>
<organism evidence="1 2">
    <name type="scientific">Pleurodeles waltl</name>
    <name type="common">Iberian ribbed newt</name>
    <dbReference type="NCBI Taxonomy" id="8319"/>
    <lineage>
        <taxon>Eukaryota</taxon>
        <taxon>Metazoa</taxon>
        <taxon>Chordata</taxon>
        <taxon>Craniata</taxon>
        <taxon>Vertebrata</taxon>
        <taxon>Euteleostomi</taxon>
        <taxon>Amphibia</taxon>
        <taxon>Batrachia</taxon>
        <taxon>Caudata</taxon>
        <taxon>Salamandroidea</taxon>
        <taxon>Salamandridae</taxon>
        <taxon>Pleurodelinae</taxon>
        <taxon>Pleurodeles</taxon>
    </lineage>
</organism>
<dbReference type="EMBL" id="JANPWB010000005">
    <property type="protein sequence ID" value="KAJ1189745.1"/>
    <property type="molecule type" value="Genomic_DNA"/>
</dbReference>
<sequence length="128" mass="14324">MRRGRVKPFEMALRRTAEPVRVQWVRRDAQYLITDSEIKGRAEAPTAASFDRPVIIRVPPLTPLPLNERFGGSLFICCSIAVINISCLWGRSALRHNKACCGINEAAGRVNPVRTAGWTGQRGWVRLP</sequence>
<comment type="caution">
    <text evidence="1">The sequence shown here is derived from an EMBL/GenBank/DDBJ whole genome shotgun (WGS) entry which is preliminary data.</text>
</comment>
<dbReference type="Proteomes" id="UP001066276">
    <property type="component" value="Chromosome 3_1"/>
</dbReference>
<reference evidence="1" key="1">
    <citation type="journal article" date="2022" name="bioRxiv">
        <title>Sequencing and chromosome-scale assembly of the giantPleurodeles waltlgenome.</title>
        <authorList>
            <person name="Brown T."/>
            <person name="Elewa A."/>
            <person name="Iarovenko S."/>
            <person name="Subramanian E."/>
            <person name="Araus A.J."/>
            <person name="Petzold A."/>
            <person name="Susuki M."/>
            <person name="Suzuki K.-i.T."/>
            <person name="Hayashi T."/>
            <person name="Toyoda A."/>
            <person name="Oliveira C."/>
            <person name="Osipova E."/>
            <person name="Leigh N.D."/>
            <person name="Simon A."/>
            <person name="Yun M.H."/>
        </authorList>
    </citation>
    <scope>NUCLEOTIDE SEQUENCE</scope>
    <source>
        <strain evidence="1">20211129_DDA</strain>
        <tissue evidence="1">Liver</tissue>
    </source>
</reference>
<accession>A0AAV7UL56</accession>